<accession>A0A7W9EYS3</accession>
<evidence type="ECO:0000256" key="2">
    <source>
        <dbReference type="SAM" id="MobiDB-lite"/>
    </source>
</evidence>
<evidence type="ECO:0000313" key="4">
    <source>
        <dbReference type="Proteomes" id="UP000535415"/>
    </source>
</evidence>
<evidence type="ECO:0000313" key="3">
    <source>
        <dbReference type="EMBL" id="MBB5721166.1"/>
    </source>
</evidence>
<gene>
    <name evidence="3" type="ORF">FHS72_000773</name>
</gene>
<dbReference type="Proteomes" id="UP000535415">
    <property type="component" value="Unassembled WGS sequence"/>
</dbReference>
<feature type="coiled-coil region" evidence="1">
    <location>
        <begin position="98"/>
        <end position="150"/>
    </location>
</feature>
<evidence type="ECO:0008006" key="5">
    <source>
        <dbReference type="Google" id="ProtNLM"/>
    </source>
</evidence>
<proteinExistence type="predicted"/>
<reference evidence="3 4" key="1">
    <citation type="submission" date="2020-08" db="EMBL/GenBank/DDBJ databases">
        <title>Genomic Encyclopedia of Type Strains, Phase IV (KMG-IV): sequencing the most valuable type-strain genomes for metagenomic binning, comparative biology and taxonomic classification.</title>
        <authorList>
            <person name="Goeker M."/>
        </authorList>
    </citation>
    <scope>NUCLEOTIDE SEQUENCE [LARGE SCALE GENOMIC DNA]</scope>
    <source>
        <strain evidence="3 4">DSM 101064</strain>
    </source>
</reference>
<comment type="caution">
    <text evidence="3">The sequence shown here is derived from an EMBL/GenBank/DDBJ whole genome shotgun (WGS) entry which is preliminary data.</text>
</comment>
<dbReference type="AlphaFoldDB" id="A0A7W9EYS3"/>
<dbReference type="EMBL" id="JACIJM010000002">
    <property type="protein sequence ID" value="MBB5721166.1"/>
    <property type="molecule type" value="Genomic_DNA"/>
</dbReference>
<dbReference type="RefSeq" id="WP_183525831.1">
    <property type="nucleotide sequence ID" value="NZ_JACIJM010000002.1"/>
</dbReference>
<organism evidence="3 4">
    <name type="scientific">Yoonia ponticola</name>
    <dbReference type="NCBI Taxonomy" id="1524255"/>
    <lineage>
        <taxon>Bacteria</taxon>
        <taxon>Pseudomonadati</taxon>
        <taxon>Pseudomonadota</taxon>
        <taxon>Alphaproteobacteria</taxon>
        <taxon>Rhodobacterales</taxon>
        <taxon>Paracoccaceae</taxon>
        <taxon>Yoonia</taxon>
    </lineage>
</organism>
<feature type="compositionally biased region" description="Basic and acidic residues" evidence="2">
    <location>
        <begin position="164"/>
        <end position="179"/>
    </location>
</feature>
<name>A0A7W9EYS3_9RHOB</name>
<keyword evidence="4" id="KW-1185">Reference proteome</keyword>
<sequence length="216" mass="23667">MEKAILAYMAAHDNQMPTIAELNRTIGTSNSRLCPAAKVVKTRLAAVQTKLASMPDIPEELSLSHEQALKAIWAKARSYQTAEIEDLKRSQAAKDEMYRNEIREMQEVIELVEAAEQKATQTAQETADALDASQKSLAETQAALIAAEARLAEQDKFVKLLAEKFSPEAADEKTEEAKPSSRRTKKTAASTTRFDEPETLDLPGVLDSDDATGSSQ</sequence>
<keyword evidence="1" id="KW-0175">Coiled coil</keyword>
<evidence type="ECO:0000256" key="1">
    <source>
        <dbReference type="SAM" id="Coils"/>
    </source>
</evidence>
<feature type="region of interest" description="Disordered" evidence="2">
    <location>
        <begin position="164"/>
        <end position="216"/>
    </location>
</feature>
<protein>
    <recommendedName>
        <fullName evidence="5">KfrA N-terminal DNA-binding domain-containing protein</fullName>
    </recommendedName>
</protein>